<evidence type="ECO:0000313" key="2">
    <source>
        <dbReference type="Proteomes" id="UP000799441"/>
    </source>
</evidence>
<name>A0A9P4PYI9_9PEZI</name>
<organism evidence="1 2">
    <name type="scientific">Polychaeton citri CBS 116435</name>
    <dbReference type="NCBI Taxonomy" id="1314669"/>
    <lineage>
        <taxon>Eukaryota</taxon>
        <taxon>Fungi</taxon>
        <taxon>Dikarya</taxon>
        <taxon>Ascomycota</taxon>
        <taxon>Pezizomycotina</taxon>
        <taxon>Dothideomycetes</taxon>
        <taxon>Dothideomycetidae</taxon>
        <taxon>Capnodiales</taxon>
        <taxon>Capnodiaceae</taxon>
        <taxon>Polychaeton</taxon>
    </lineage>
</organism>
<accession>A0A9P4PYI9</accession>
<dbReference type="Proteomes" id="UP000799441">
    <property type="component" value="Unassembled WGS sequence"/>
</dbReference>
<dbReference type="AlphaFoldDB" id="A0A9P4PYI9"/>
<keyword evidence="2" id="KW-1185">Reference proteome</keyword>
<evidence type="ECO:0000313" key="1">
    <source>
        <dbReference type="EMBL" id="KAF2716185.1"/>
    </source>
</evidence>
<comment type="caution">
    <text evidence="1">The sequence shown here is derived from an EMBL/GenBank/DDBJ whole genome shotgun (WGS) entry which is preliminary data.</text>
</comment>
<reference evidence="1" key="1">
    <citation type="journal article" date="2020" name="Stud. Mycol.">
        <title>101 Dothideomycetes genomes: a test case for predicting lifestyles and emergence of pathogens.</title>
        <authorList>
            <person name="Haridas S."/>
            <person name="Albert R."/>
            <person name="Binder M."/>
            <person name="Bloem J."/>
            <person name="Labutti K."/>
            <person name="Salamov A."/>
            <person name="Andreopoulos B."/>
            <person name="Baker S."/>
            <person name="Barry K."/>
            <person name="Bills G."/>
            <person name="Bluhm B."/>
            <person name="Cannon C."/>
            <person name="Castanera R."/>
            <person name="Culley D."/>
            <person name="Daum C."/>
            <person name="Ezra D."/>
            <person name="Gonzalez J."/>
            <person name="Henrissat B."/>
            <person name="Kuo A."/>
            <person name="Liang C."/>
            <person name="Lipzen A."/>
            <person name="Lutzoni F."/>
            <person name="Magnuson J."/>
            <person name="Mondo S."/>
            <person name="Nolan M."/>
            <person name="Ohm R."/>
            <person name="Pangilinan J."/>
            <person name="Park H.-J."/>
            <person name="Ramirez L."/>
            <person name="Alfaro M."/>
            <person name="Sun H."/>
            <person name="Tritt A."/>
            <person name="Yoshinaga Y."/>
            <person name="Zwiers L.-H."/>
            <person name="Turgeon B."/>
            <person name="Goodwin S."/>
            <person name="Spatafora J."/>
            <person name="Crous P."/>
            <person name="Grigoriev I."/>
        </authorList>
    </citation>
    <scope>NUCLEOTIDE SEQUENCE</scope>
    <source>
        <strain evidence="1">CBS 116435</strain>
    </source>
</reference>
<gene>
    <name evidence="1" type="ORF">K431DRAFT_289625</name>
</gene>
<dbReference type="EMBL" id="MU003888">
    <property type="protein sequence ID" value="KAF2716185.1"/>
    <property type="molecule type" value="Genomic_DNA"/>
</dbReference>
<sequence>MSVLSPILSAAHLLCPAPCTNLLTLTKIGSTLCPGPSTIKTILLIMTDKQQQQQQAICLYGGRWAGHPPGAPSQTLPSPQVDMDVSQPETFPSVKCDPLINGIVREVLFACNSDGRRRVGRTCAACRVNRLQRSW</sequence>
<proteinExistence type="predicted"/>
<protein>
    <submittedName>
        <fullName evidence="1">Uncharacterized protein</fullName>
    </submittedName>
</protein>